<keyword evidence="12" id="KW-1185">Reference proteome</keyword>
<feature type="region of interest" description="Disordered" evidence="9">
    <location>
        <begin position="1"/>
        <end position="31"/>
    </location>
</feature>
<evidence type="ECO:0000256" key="6">
    <source>
        <dbReference type="ARBA" id="ARBA00023163"/>
    </source>
</evidence>
<dbReference type="InterPro" id="IPR039355">
    <property type="entry name" value="Transcription_factor_GATA"/>
</dbReference>
<evidence type="ECO:0000256" key="8">
    <source>
        <dbReference type="PROSITE-ProRule" id="PRU00094"/>
    </source>
</evidence>
<evidence type="ECO:0000256" key="7">
    <source>
        <dbReference type="ARBA" id="ARBA00023242"/>
    </source>
</evidence>
<dbReference type="SMART" id="SM00401">
    <property type="entry name" value="ZnF_GATA"/>
    <property type="match status" value="1"/>
</dbReference>
<evidence type="ECO:0000256" key="2">
    <source>
        <dbReference type="ARBA" id="ARBA00022723"/>
    </source>
</evidence>
<evidence type="ECO:0000256" key="4">
    <source>
        <dbReference type="ARBA" id="ARBA00022833"/>
    </source>
</evidence>
<dbReference type="GO" id="GO:0008270">
    <property type="term" value="F:zinc ion binding"/>
    <property type="evidence" value="ECO:0007669"/>
    <property type="project" value="UniProtKB-KW"/>
</dbReference>
<keyword evidence="2" id="KW-0479">Metal-binding</keyword>
<dbReference type="Proteomes" id="UP000250275">
    <property type="component" value="Unassembled WGS sequence"/>
</dbReference>
<dbReference type="PANTHER" id="PTHR10071:SF281">
    <property type="entry name" value="BOX A-BINDING FACTOR-RELATED"/>
    <property type="match status" value="1"/>
</dbReference>
<keyword evidence="3 8" id="KW-0863">Zinc-finger</keyword>
<feature type="region of interest" description="Disordered" evidence="9">
    <location>
        <begin position="412"/>
        <end position="441"/>
    </location>
</feature>
<dbReference type="PANTHER" id="PTHR10071">
    <property type="entry name" value="TRANSCRIPTION FACTOR GATA FAMILY MEMBER"/>
    <property type="match status" value="1"/>
</dbReference>
<dbReference type="PROSITE" id="PS00344">
    <property type="entry name" value="GATA_ZN_FINGER_1"/>
    <property type="match status" value="1"/>
</dbReference>
<comment type="subcellular location">
    <subcellularLocation>
        <location evidence="1">Nucleus</location>
    </subcellularLocation>
</comment>
<dbReference type="GO" id="GO:0000978">
    <property type="term" value="F:RNA polymerase II cis-regulatory region sequence-specific DNA binding"/>
    <property type="evidence" value="ECO:0007669"/>
    <property type="project" value="TreeGrafter"/>
</dbReference>
<evidence type="ECO:0000256" key="1">
    <source>
        <dbReference type="ARBA" id="ARBA00004123"/>
    </source>
</evidence>
<dbReference type="EMBL" id="KQ765330">
    <property type="protein sequence ID" value="OAD53969.1"/>
    <property type="molecule type" value="Genomic_DNA"/>
</dbReference>
<dbReference type="InterPro" id="IPR000679">
    <property type="entry name" value="Znf_GATA"/>
</dbReference>
<proteinExistence type="predicted"/>
<keyword evidence="4" id="KW-0862">Zinc</keyword>
<dbReference type="Gene3D" id="3.30.50.10">
    <property type="entry name" value="Erythroid Transcription Factor GATA-1, subunit A"/>
    <property type="match status" value="1"/>
</dbReference>
<keyword evidence="5" id="KW-0805">Transcription regulation</keyword>
<evidence type="ECO:0000313" key="11">
    <source>
        <dbReference type="EMBL" id="OAD53969.1"/>
    </source>
</evidence>
<dbReference type="AlphaFoldDB" id="A0A310S7K6"/>
<protein>
    <submittedName>
        <fullName evidence="11">GATA-binding factor 2</fullName>
    </submittedName>
</protein>
<organism evidence="11 12">
    <name type="scientific">Eufriesea mexicana</name>
    <dbReference type="NCBI Taxonomy" id="516756"/>
    <lineage>
        <taxon>Eukaryota</taxon>
        <taxon>Metazoa</taxon>
        <taxon>Ecdysozoa</taxon>
        <taxon>Arthropoda</taxon>
        <taxon>Hexapoda</taxon>
        <taxon>Insecta</taxon>
        <taxon>Pterygota</taxon>
        <taxon>Neoptera</taxon>
        <taxon>Endopterygota</taxon>
        <taxon>Hymenoptera</taxon>
        <taxon>Apocrita</taxon>
        <taxon>Aculeata</taxon>
        <taxon>Apoidea</taxon>
        <taxon>Anthophila</taxon>
        <taxon>Apidae</taxon>
        <taxon>Eufriesea</taxon>
    </lineage>
</organism>
<evidence type="ECO:0000313" key="12">
    <source>
        <dbReference type="Proteomes" id="UP000250275"/>
    </source>
</evidence>
<evidence type="ECO:0000256" key="9">
    <source>
        <dbReference type="SAM" id="MobiDB-lite"/>
    </source>
</evidence>
<evidence type="ECO:0000259" key="10">
    <source>
        <dbReference type="PROSITE" id="PS50114"/>
    </source>
</evidence>
<dbReference type="FunFam" id="3.30.50.10:FF:000036">
    <property type="entry name" value="Endothelial transcription factor GATA-2"/>
    <property type="match status" value="1"/>
</dbReference>
<dbReference type="CDD" id="cd00202">
    <property type="entry name" value="ZnF_GATA"/>
    <property type="match status" value="1"/>
</dbReference>
<reference evidence="11 12" key="1">
    <citation type="submission" date="2015-07" db="EMBL/GenBank/DDBJ databases">
        <title>The genome of Eufriesea mexicana.</title>
        <authorList>
            <person name="Pan H."/>
            <person name="Kapheim K."/>
        </authorList>
    </citation>
    <scope>NUCLEOTIDE SEQUENCE [LARGE SCALE GENOMIC DNA]</scope>
    <source>
        <strain evidence="11">0111107269</strain>
        <tissue evidence="11">Whole body</tissue>
    </source>
</reference>
<dbReference type="OrthoDB" id="515401at2759"/>
<evidence type="ECO:0000256" key="3">
    <source>
        <dbReference type="ARBA" id="ARBA00022771"/>
    </source>
</evidence>
<feature type="domain" description="GATA-type" evidence="10">
    <location>
        <begin position="437"/>
        <end position="492"/>
    </location>
</feature>
<name>A0A310S7K6_9HYME</name>
<dbReference type="PROSITE" id="PS50114">
    <property type="entry name" value="GATA_ZN_FINGER_2"/>
    <property type="match status" value="1"/>
</dbReference>
<dbReference type="GO" id="GO:0000981">
    <property type="term" value="F:DNA-binding transcription factor activity, RNA polymerase II-specific"/>
    <property type="evidence" value="ECO:0007669"/>
    <property type="project" value="TreeGrafter"/>
</dbReference>
<dbReference type="Pfam" id="PF00320">
    <property type="entry name" value="GATA"/>
    <property type="match status" value="1"/>
</dbReference>
<dbReference type="GO" id="GO:0000122">
    <property type="term" value="P:negative regulation of transcription by RNA polymerase II"/>
    <property type="evidence" value="ECO:0007669"/>
    <property type="project" value="TreeGrafter"/>
</dbReference>
<evidence type="ECO:0000256" key="5">
    <source>
        <dbReference type="ARBA" id="ARBA00023015"/>
    </source>
</evidence>
<accession>A0A310S7K6</accession>
<sequence>MDMSSESSAARWYEPPRSTLEPPSGGAGVAGVVGNPSDYRGYYPHAGPTAHHPAAAAHYAHKVTTRQGVVGFLVGRLSVTLEDPVDKISRCLPRQIEWKTGSCILSLSIGRIFQLPGVAVTPEQQQSQAETGPKMANLYIYEVECGPSTCEKVLEARSTRNPSIGEGEKDGRCNYLPTVGVENGGSRGSSRYVLIESALKDAETETRVEYEIRWLSRSVESSARKTESRNGSESDGSNLELACAAAARGPWRGADEERRVEKCAGTENGLALEHGQRIFPPRADRHNGYSADEWIIVLTAGMSCPDRCDLSTRIFPAGVGVVWSRRDRSVFPCVLPARMSSSGVTSGPVSQVCRPHFHSSVLHPWLSGSGADTSKTPWGFPTTTGSTGGAGAGNASGVAGVNVDSKLLVGHAHANTPSSPSAQQQQQQKPRNKSRTSAEGRECVNCGATSTPLWRRDGTGHYLCNACGLYYKMNGQNRPLIKPKRRLPIQCQSSYSDQRNSNSISRMHNFTNPPMNFGYVKWTNLYSQLSVKVHTLTKGTLALFQRSTILRIFVTSDDPYHASIQCQSSYSDQRNSNSISRMHNFTNPPTNFCNVKWTNLYSQLSVKVHTLTKGTLALFQRPTILRIFYEFSLCQMILATLQFSVKVHTLIKGALTPFQNAQFPESSM</sequence>
<dbReference type="SUPFAM" id="SSF57716">
    <property type="entry name" value="Glucocorticoid receptor-like (DNA-binding domain)"/>
    <property type="match status" value="1"/>
</dbReference>
<keyword evidence="7" id="KW-0539">Nucleus</keyword>
<dbReference type="GO" id="GO:0045165">
    <property type="term" value="P:cell fate commitment"/>
    <property type="evidence" value="ECO:0007669"/>
    <property type="project" value="TreeGrafter"/>
</dbReference>
<dbReference type="GO" id="GO:0045944">
    <property type="term" value="P:positive regulation of transcription by RNA polymerase II"/>
    <property type="evidence" value="ECO:0007669"/>
    <property type="project" value="TreeGrafter"/>
</dbReference>
<dbReference type="PRINTS" id="PR00619">
    <property type="entry name" value="GATAZNFINGER"/>
</dbReference>
<keyword evidence="6" id="KW-0804">Transcription</keyword>
<dbReference type="InterPro" id="IPR013088">
    <property type="entry name" value="Znf_NHR/GATA"/>
</dbReference>
<gene>
    <name evidence="11" type="ORF">WN48_08541</name>
</gene>
<dbReference type="GO" id="GO:0005634">
    <property type="term" value="C:nucleus"/>
    <property type="evidence" value="ECO:0007669"/>
    <property type="project" value="UniProtKB-SubCell"/>
</dbReference>